<dbReference type="InterPro" id="IPR011990">
    <property type="entry name" value="TPR-like_helical_dom_sf"/>
</dbReference>
<dbReference type="OrthoDB" id="3648309at2759"/>
<dbReference type="EMBL" id="CM018043">
    <property type="protein sequence ID" value="KAA8530100.1"/>
    <property type="molecule type" value="Genomic_DNA"/>
</dbReference>
<protein>
    <recommendedName>
        <fullName evidence="1">Threonylcarbamoyl-AMP synthase</fullName>
    </recommendedName>
</protein>
<feature type="region of interest" description="Disordered" evidence="2">
    <location>
        <begin position="143"/>
        <end position="163"/>
    </location>
</feature>
<accession>A0A5J5AHP4</accession>
<dbReference type="AlphaFoldDB" id="A0A5J5AHP4"/>
<gene>
    <name evidence="4" type="ORF">F0562_004809</name>
</gene>
<dbReference type="Pfam" id="PF01300">
    <property type="entry name" value="Sua5_yciO_yrdC"/>
    <property type="match status" value="1"/>
</dbReference>
<evidence type="ECO:0000256" key="2">
    <source>
        <dbReference type="SAM" id="MobiDB-lite"/>
    </source>
</evidence>
<organism evidence="4 5">
    <name type="scientific">Nyssa sinensis</name>
    <dbReference type="NCBI Taxonomy" id="561372"/>
    <lineage>
        <taxon>Eukaryota</taxon>
        <taxon>Viridiplantae</taxon>
        <taxon>Streptophyta</taxon>
        <taxon>Embryophyta</taxon>
        <taxon>Tracheophyta</taxon>
        <taxon>Spermatophyta</taxon>
        <taxon>Magnoliopsida</taxon>
        <taxon>eudicotyledons</taxon>
        <taxon>Gunneridae</taxon>
        <taxon>Pentapetalae</taxon>
        <taxon>asterids</taxon>
        <taxon>Cornales</taxon>
        <taxon>Nyssaceae</taxon>
        <taxon>Nyssa</taxon>
    </lineage>
</organism>
<evidence type="ECO:0000313" key="4">
    <source>
        <dbReference type="EMBL" id="KAA8530100.1"/>
    </source>
</evidence>
<dbReference type="Proteomes" id="UP000325577">
    <property type="component" value="Linkage Group LG2"/>
</dbReference>
<dbReference type="PANTHER" id="PTHR42828">
    <property type="entry name" value="DHBP SYNTHASE RIBB-LIKE ALPHA/BETA DOMAIN-CONTAINING PROTEIN"/>
    <property type="match status" value="1"/>
</dbReference>
<sequence length="483" mass="53491">MDMQSDFDRLLFFEHARKTSEANYAKNPLDAENLTRWGGALLELSQFQSVPDSKKMIKDAISKLEEALLVNPKKHDAIWCLGNANTSYAFLNPNLDEARGYFDSALQYFQQAVDEDPENELYRKSLEVAAKAPELHSEIHKHGLGQQAMGTGPSTSSSAKSSKKKKNSDLKYDIFGWIILAVGIVAWEMASEAKLCGGISAVSLSFRRSLNPFPCCVSFQTVEPSQVRFLAVAVVKRSPKRLKYSAPRFTKEDGLLYIEVDPLGADGWKLDPVVELLKEGAVGVIPTDTVYAIACDMRSHSAIERLRRIKNIGTSKPLSILCCSFRDIDTYTMGFPCGNGPGVTNIFRAVKHCLPGPYTFILTASKKLPKQCTRYGTSSSKYASRKNVGFRMPDDAVCQSILEKMDAPLISTSVKSPKENEWMIDPVIIADIYGQEGLDFVVDAGVRVADPSTVVDMTGTIPRIIRQGKGPKQYWMVAEDDKD</sequence>
<dbReference type="SUPFAM" id="SSF48452">
    <property type="entry name" value="TPR-like"/>
    <property type="match status" value="1"/>
</dbReference>
<dbReference type="Pfam" id="PF06552">
    <property type="entry name" value="TOM20_plant"/>
    <property type="match status" value="1"/>
</dbReference>
<dbReference type="PROSITE" id="PS51163">
    <property type="entry name" value="YRDC"/>
    <property type="match status" value="1"/>
</dbReference>
<reference evidence="4 5" key="1">
    <citation type="submission" date="2019-09" db="EMBL/GenBank/DDBJ databases">
        <title>A chromosome-level genome assembly of the Chinese tupelo Nyssa sinensis.</title>
        <authorList>
            <person name="Yang X."/>
            <person name="Kang M."/>
            <person name="Yang Y."/>
            <person name="Xiong H."/>
            <person name="Wang M."/>
            <person name="Zhang Z."/>
            <person name="Wang Z."/>
            <person name="Wu H."/>
            <person name="Ma T."/>
            <person name="Liu J."/>
            <person name="Xi Z."/>
        </authorList>
    </citation>
    <scope>NUCLEOTIDE SEQUENCE [LARGE SCALE GENOMIC DNA]</scope>
    <source>
        <strain evidence="4">J267</strain>
        <tissue evidence="4">Leaf</tissue>
    </source>
</reference>
<dbReference type="InterPro" id="IPR006070">
    <property type="entry name" value="Sua5-like_dom"/>
</dbReference>
<dbReference type="Gene3D" id="3.90.870.10">
    <property type="entry name" value="DHBP synthase"/>
    <property type="match status" value="1"/>
</dbReference>
<dbReference type="InterPro" id="IPR052532">
    <property type="entry name" value="SUA5_domain"/>
</dbReference>
<proteinExistence type="predicted"/>
<evidence type="ECO:0000256" key="1">
    <source>
        <dbReference type="ARBA" id="ARBA00015492"/>
    </source>
</evidence>
<dbReference type="SUPFAM" id="SSF55821">
    <property type="entry name" value="YrdC/RibB"/>
    <property type="match status" value="1"/>
</dbReference>
<name>A0A5J5AHP4_9ASTE</name>
<keyword evidence="5" id="KW-1185">Reference proteome</keyword>
<dbReference type="InterPro" id="IPR017945">
    <property type="entry name" value="DHBP_synth_RibB-like_a/b_dom"/>
</dbReference>
<feature type="domain" description="YrdC-like" evidence="3">
    <location>
        <begin position="267"/>
        <end position="470"/>
    </location>
</feature>
<dbReference type="PANTHER" id="PTHR42828:SF3">
    <property type="entry name" value="THREONYLCARBAMOYL-AMP SYNTHASE"/>
    <property type="match status" value="1"/>
</dbReference>
<dbReference type="Gene3D" id="1.25.40.10">
    <property type="entry name" value="Tetratricopeptide repeat domain"/>
    <property type="match status" value="1"/>
</dbReference>
<evidence type="ECO:0000259" key="3">
    <source>
        <dbReference type="PROSITE" id="PS51163"/>
    </source>
</evidence>
<dbReference type="GO" id="GO:0003725">
    <property type="term" value="F:double-stranded RNA binding"/>
    <property type="evidence" value="ECO:0007669"/>
    <property type="project" value="InterPro"/>
</dbReference>
<dbReference type="NCBIfam" id="TIGR00057">
    <property type="entry name" value="L-threonylcarbamoyladenylate synthase"/>
    <property type="match status" value="1"/>
</dbReference>
<evidence type="ECO:0000313" key="5">
    <source>
        <dbReference type="Proteomes" id="UP000325577"/>
    </source>
</evidence>